<dbReference type="Proteomes" id="UP001065549">
    <property type="component" value="Unassembled WGS sequence"/>
</dbReference>
<dbReference type="Pfam" id="PF00072">
    <property type="entry name" value="Response_reg"/>
    <property type="match status" value="1"/>
</dbReference>
<evidence type="ECO:0000313" key="5">
    <source>
        <dbReference type="EMBL" id="MCU7378280.1"/>
    </source>
</evidence>
<evidence type="ECO:0000256" key="3">
    <source>
        <dbReference type="PROSITE-ProRule" id="PRU00169"/>
    </source>
</evidence>
<evidence type="ECO:0000256" key="2">
    <source>
        <dbReference type="ARBA" id="ARBA00024867"/>
    </source>
</evidence>
<accession>A0A9J6QLC0</accession>
<gene>
    <name evidence="5" type="ORF">OBO34_07915</name>
</gene>
<dbReference type="InterPro" id="IPR007492">
    <property type="entry name" value="LytTR_DNA-bd_dom"/>
</dbReference>
<proteinExistence type="predicted"/>
<dbReference type="InterPro" id="IPR046947">
    <property type="entry name" value="LytR-like"/>
</dbReference>
<dbReference type="SMART" id="SM00850">
    <property type="entry name" value="LytTR"/>
    <property type="match status" value="1"/>
</dbReference>
<protein>
    <recommendedName>
        <fullName evidence="1">Stage 0 sporulation protein A homolog</fullName>
    </recommendedName>
</protein>
<dbReference type="GO" id="GO:0000156">
    <property type="term" value="F:phosphorelay response regulator activity"/>
    <property type="evidence" value="ECO:0007669"/>
    <property type="project" value="InterPro"/>
</dbReference>
<dbReference type="Gene3D" id="2.40.50.1020">
    <property type="entry name" value="LytTr DNA-binding domain"/>
    <property type="match status" value="1"/>
</dbReference>
<keyword evidence="3" id="KW-0597">Phosphoprotein</keyword>
<dbReference type="PANTHER" id="PTHR37299:SF1">
    <property type="entry name" value="STAGE 0 SPORULATION PROTEIN A HOMOLOG"/>
    <property type="match status" value="1"/>
</dbReference>
<comment type="function">
    <text evidence="2">May play the central regulatory role in sporulation. It may be an element of the effector pathway responsible for the activation of sporulation genes in response to nutritional stress. Spo0A may act in concert with spo0H (a sigma factor) to control the expression of some genes that are critical to the sporulation process.</text>
</comment>
<dbReference type="InterPro" id="IPR001789">
    <property type="entry name" value="Sig_transdc_resp-reg_receiver"/>
</dbReference>
<feature type="domain" description="Response regulatory" evidence="4">
    <location>
        <begin position="3"/>
        <end position="121"/>
    </location>
</feature>
<organism evidence="5 6">
    <name type="scientific">Hominibacterium faecale</name>
    <dbReference type="NCBI Taxonomy" id="2839743"/>
    <lineage>
        <taxon>Bacteria</taxon>
        <taxon>Bacillati</taxon>
        <taxon>Bacillota</taxon>
        <taxon>Clostridia</taxon>
        <taxon>Peptostreptococcales</taxon>
        <taxon>Anaerovoracaceae</taxon>
        <taxon>Hominibacterium</taxon>
    </lineage>
</organism>
<feature type="modified residue" description="4-aspartylphosphate" evidence="3">
    <location>
        <position position="58"/>
    </location>
</feature>
<dbReference type="SMART" id="SM00448">
    <property type="entry name" value="REC"/>
    <property type="match status" value="1"/>
</dbReference>
<reference evidence="5" key="1">
    <citation type="submission" date="2022-09" db="EMBL/GenBank/DDBJ databases">
        <title>Culturomic study of gut microbiota in children with autism spectrum disorder.</title>
        <authorList>
            <person name="Efimov B.A."/>
            <person name="Chaplin A.V."/>
            <person name="Sokolova S.R."/>
            <person name="Pikina A.P."/>
            <person name="Korzhanova M."/>
            <person name="Belova V."/>
            <person name="Korostin D."/>
        </authorList>
    </citation>
    <scope>NUCLEOTIDE SEQUENCE</scope>
    <source>
        <strain evidence="5">ASD5510</strain>
    </source>
</reference>
<evidence type="ECO:0000256" key="1">
    <source>
        <dbReference type="ARBA" id="ARBA00018672"/>
    </source>
</evidence>
<keyword evidence="5" id="KW-0238">DNA-binding</keyword>
<dbReference type="RefSeq" id="WP_148395897.1">
    <property type="nucleotide sequence ID" value="NZ_JAJAGH010000008.1"/>
</dbReference>
<evidence type="ECO:0000259" key="4">
    <source>
        <dbReference type="PROSITE" id="PS50110"/>
    </source>
</evidence>
<dbReference type="Pfam" id="PF04397">
    <property type="entry name" value="LytTR"/>
    <property type="match status" value="1"/>
</dbReference>
<dbReference type="EMBL" id="JAOSHN010000003">
    <property type="protein sequence ID" value="MCU7378280.1"/>
    <property type="molecule type" value="Genomic_DNA"/>
</dbReference>
<dbReference type="Gene3D" id="3.40.50.2300">
    <property type="match status" value="1"/>
</dbReference>
<dbReference type="PANTHER" id="PTHR37299">
    <property type="entry name" value="TRANSCRIPTIONAL REGULATOR-RELATED"/>
    <property type="match status" value="1"/>
</dbReference>
<keyword evidence="6" id="KW-1185">Reference proteome</keyword>
<dbReference type="PROSITE" id="PS50110">
    <property type="entry name" value="RESPONSE_REGULATORY"/>
    <property type="match status" value="1"/>
</dbReference>
<evidence type="ECO:0000313" key="6">
    <source>
        <dbReference type="Proteomes" id="UP001065549"/>
    </source>
</evidence>
<dbReference type="AlphaFoldDB" id="A0A9J6QLC0"/>
<comment type="caution">
    <text evidence="5">The sequence shown here is derived from an EMBL/GenBank/DDBJ whole genome shotgun (WGS) entry which is preliminary data.</text>
</comment>
<sequence length="233" mass="26670">MLKIAICDDEKELRQDLSKILSRSLELQGVSYKIFPYSCGEHLLALAGEQDPDILFLDIEMGQMDGMTAAMELRKAGCRAVIIFITAYPDYVFQGYEVRALNYILKPYKEEKVLSVLYQAMEELRISADQYYTIRHKSGAARLLLNDTRYFFSERRTITAVTGAGPVSFYGKLGELELELPEFFIRIHNRYLVNLSFVSAIDGNSVLCKDEKLPVSRSCKQELEVSFAKYILR</sequence>
<dbReference type="GO" id="GO:0003677">
    <property type="term" value="F:DNA binding"/>
    <property type="evidence" value="ECO:0007669"/>
    <property type="project" value="UniProtKB-KW"/>
</dbReference>
<dbReference type="InterPro" id="IPR011006">
    <property type="entry name" value="CheY-like_superfamily"/>
</dbReference>
<dbReference type="SUPFAM" id="SSF52172">
    <property type="entry name" value="CheY-like"/>
    <property type="match status" value="1"/>
</dbReference>
<name>A0A9J6QLC0_9FIRM</name>